<feature type="domain" description="BTB" evidence="1">
    <location>
        <begin position="193"/>
        <end position="261"/>
    </location>
</feature>
<dbReference type="GeneID" id="113210406"/>
<protein>
    <submittedName>
        <fullName evidence="3">Uncharacterized protein LOC113210406</fullName>
    </submittedName>
</protein>
<dbReference type="SMART" id="SM00225">
    <property type="entry name" value="BTB"/>
    <property type="match status" value="1"/>
</dbReference>
<proteinExistence type="predicted"/>
<gene>
    <name evidence="3" type="primary">LOC113210406</name>
</gene>
<sequence length="371" mass="40954">MARGSPLSTGQPNLGHPRPLTMQLLLVAEQTALLQKVTSQYQPTLEPLITEQGRVAITPVLTVTPPQPAPQRSQNQYYGNAQPPTTTTTTLSLSLGCSVEPAEPVLVHCKLVVSDRRSIQTKDSKPPQTKEVEARAILQTGLTNVSSVGTLSFDHPFEKVTILFRVYDIVDGRPASGLIQRLNRARLEGSRSCDVKLVVDGVELDAHRAVLAERSPVLNRMLTTGSFKEAREGRVEVVDFPRAAIEKFLEYLYTDRVEDCDGCEVELLQLADKYEVPELTDYLEKRLWTYDPLRAVEVLNATGVSDIVSSPLRRRLTAIVVDNLADLDGTPEWAAFRETHPALVDFLVGTVARSAESTCSMWSQDHLAGQL</sequence>
<dbReference type="OrthoDB" id="6359943at2759"/>
<dbReference type="SUPFAM" id="SSF54695">
    <property type="entry name" value="POZ domain"/>
    <property type="match status" value="1"/>
</dbReference>
<accession>A0A6J1SXU0</accession>
<dbReference type="Pfam" id="PF00651">
    <property type="entry name" value="BTB"/>
    <property type="match status" value="1"/>
</dbReference>
<dbReference type="CDD" id="cd18186">
    <property type="entry name" value="BTB_POZ_ZBTB_KLHL-like"/>
    <property type="match status" value="1"/>
</dbReference>
<dbReference type="InterPro" id="IPR011333">
    <property type="entry name" value="SKP1/BTB/POZ_sf"/>
</dbReference>
<dbReference type="AlphaFoldDB" id="A0A6J1SXU0"/>
<dbReference type="KEGG" id="foc:113210406"/>
<keyword evidence="2" id="KW-1185">Reference proteome</keyword>
<dbReference type="Proteomes" id="UP000504606">
    <property type="component" value="Unplaced"/>
</dbReference>
<dbReference type="RefSeq" id="XP_026284175.1">
    <property type="nucleotide sequence ID" value="XM_026428390.2"/>
</dbReference>
<name>A0A6J1SXU0_FRAOC</name>
<dbReference type="PROSITE" id="PS50097">
    <property type="entry name" value="BTB"/>
    <property type="match status" value="1"/>
</dbReference>
<dbReference type="PANTHER" id="PTHR24413">
    <property type="entry name" value="SPECKLE-TYPE POZ PROTEIN"/>
    <property type="match status" value="1"/>
</dbReference>
<evidence type="ECO:0000259" key="1">
    <source>
        <dbReference type="PROSITE" id="PS50097"/>
    </source>
</evidence>
<evidence type="ECO:0000313" key="2">
    <source>
        <dbReference type="Proteomes" id="UP000504606"/>
    </source>
</evidence>
<dbReference type="Gene3D" id="3.30.710.10">
    <property type="entry name" value="Potassium Channel Kv1.1, Chain A"/>
    <property type="match status" value="1"/>
</dbReference>
<reference evidence="3" key="1">
    <citation type="submission" date="2025-08" db="UniProtKB">
        <authorList>
            <consortium name="RefSeq"/>
        </authorList>
    </citation>
    <scope>IDENTIFICATION</scope>
    <source>
        <tissue evidence="3">Whole organism</tissue>
    </source>
</reference>
<dbReference type="InterPro" id="IPR000210">
    <property type="entry name" value="BTB/POZ_dom"/>
</dbReference>
<evidence type="ECO:0000313" key="3">
    <source>
        <dbReference type="RefSeq" id="XP_026284175.1"/>
    </source>
</evidence>
<organism evidence="2 3">
    <name type="scientific">Frankliniella occidentalis</name>
    <name type="common">Western flower thrips</name>
    <name type="synonym">Euthrips occidentalis</name>
    <dbReference type="NCBI Taxonomy" id="133901"/>
    <lineage>
        <taxon>Eukaryota</taxon>
        <taxon>Metazoa</taxon>
        <taxon>Ecdysozoa</taxon>
        <taxon>Arthropoda</taxon>
        <taxon>Hexapoda</taxon>
        <taxon>Insecta</taxon>
        <taxon>Pterygota</taxon>
        <taxon>Neoptera</taxon>
        <taxon>Paraneoptera</taxon>
        <taxon>Thysanoptera</taxon>
        <taxon>Terebrantia</taxon>
        <taxon>Thripoidea</taxon>
        <taxon>Thripidae</taxon>
        <taxon>Frankliniella</taxon>
    </lineage>
</organism>